<dbReference type="AlphaFoldDB" id="A0A0F9A815"/>
<sequence length="162" mass="18344">MKATDIKADNINKWAKDIIGTKNLPIPKKPTGTDPEFSFPDDPSALSPTKLGQLMMRFTSYFGYTQWLLGLADSEFALVDSEYKVNMNAAGIEIRESLGRVAADVVEAAVLKNNSSLTPLYERRQKLIAVRIQLEARLKIYEKMNYALSRELSRRDMEARIQ</sequence>
<dbReference type="EMBL" id="LAZR01044048">
    <property type="protein sequence ID" value="KKL05595.1"/>
    <property type="molecule type" value="Genomic_DNA"/>
</dbReference>
<organism evidence="1">
    <name type="scientific">marine sediment metagenome</name>
    <dbReference type="NCBI Taxonomy" id="412755"/>
    <lineage>
        <taxon>unclassified sequences</taxon>
        <taxon>metagenomes</taxon>
        <taxon>ecological metagenomes</taxon>
    </lineage>
</organism>
<accession>A0A0F9A815</accession>
<proteinExistence type="predicted"/>
<gene>
    <name evidence="1" type="ORF">LCGC14_2604450</name>
</gene>
<protein>
    <submittedName>
        <fullName evidence="1">Uncharacterized protein</fullName>
    </submittedName>
</protein>
<evidence type="ECO:0000313" key="1">
    <source>
        <dbReference type="EMBL" id="KKL05595.1"/>
    </source>
</evidence>
<reference evidence="1" key="1">
    <citation type="journal article" date="2015" name="Nature">
        <title>Complex archaea that bridge the gap between prokaryotes and eukaryotes.</title>
        <authorList>
            <person name="Spang A."/>
            <person name="Saw J.H."/>
            <person name="Jorgensen S.L."/>
            <person name="Zaremba-Niedzwiedzka K."/>
            <person name="Martijn J."/>
            <person name="Lind A.E."/>
            <person name="van Eijk R."/>
            <person name="Schleper C."/>
            <person name="Guy L."/>
            <person name="Ettema T.J."/>
        </authorList>
    </citation>
    <scope>NUCLEOTIDE SEQUENCE</scope>
</reference>
<name>A0A0F9A815_9ZZZZ</name>
<comment type="caution">
    <text evidence="1">The sequence shown here is derived from an EMBL/GenBank/DDBJ whole genome shotgun (WGS) entry which is preliminary data.</text>
</comment>